<protein>
    <submittedName>
        <fullName evidence="1">Uncharacterized protein</fullName>
    </submittedName>
</protein>
<reference evidence="1" key="1">
    <citation type="submission" date="2022-06" db="EMBL/GenBank/DDBJ databases">
        <title>Uncovering the hologenomic basis of an extraordinary plant invasion.</title>
        <authorList>
            <person name="Bieker V.C."/>
            <person name="Martin M.D."/>
            <person name="Gilbert T."/>
            <person name="Hodgins K."/>
            <person name="Battlay P."/>
            <person name="Petersen B."/>
            <person name="Wilson J."/>
        </authorList>
    </citation>
    <scope>NUCLEOTIDE SEQUENCE</scope>
    <source>
        <strain evidence="1">AA19_3_7</strain>
        <tissue evidence="1">Leaf</tissue>
    </source>
</reference>
<comment type="caution">
    <text evidence="1">The sequence shown here is derived from an EMBL/GenBank/DDBJ whole genome shotgun (WGS) entry which is preliminary data.</text>
</comment>
<evidence type="ECO:0000313" key="1">
    <source>
        <dbReference type="EMBL" id="KAI7752266.1"/>
    </source>
</evidence>
<gene>
    <name evidence="1" type="ORF">M8C21_012779</name>
</gene>
<accession>A0AAD5D177</accession>
<keyword evidence="2" id="KW-1185">Reference proteome</keyword>
<dbReference type="EMBL" id="JAMZMK010005711">
    <property type="protein sequence ID" value="KAI7752266.1"/>
    <property type="molecule type" value="Genomic_DNA"/>
</dbReference>
<evidence type="ECO:0000313" key="2">
    <source>
        <dbReference type="Proteomes" id="UP001206925"/>
    </source>
</evidence>
<sequence length="26" mass="3094">MLEAFHTTQLWMIFEVSLKDVEALLK</sequence>
<organism evidence="1 2">
    <name type="scientific">Ambrosia artemisiifolia</name>
    <name type="common">Common ragweed</name>
    <dbReference type="NCBI Taxonomy" id="4212"/>
    <lineage>
        <taxon>Eukaryota</taxon>
        <taxon>Viridiplantae</taxon>
        <taxon>Streptophyta</taxon>
        <taxon>Embryophyta</taxon>
        <taxon>Tracheophyta</taxon>
        <taxon>Spermatophyta</taxon>
        <taxon>Magnoliopsida</taxon>
        <taxon>eudicotyledons</taxon>
        <taxon>Gunneridae</taxon>
        <taxon>Pentapetalae</taxon>
        <taxon>asterids</taxon>
        <taxon>campanulids</taxon>
        <taxon>Asterales</taxon>
        <taxon>Asteraceae</taxon>
        <taxon>Asteroideae</taxon>
        <taxon>Heliantheae alliance</taxon>
        <taxon>Heliantheae</taxon>
        <taxon>Ambrosia</taxon>
    </lineage>
</organism>
<name>A0AAD5D177_AMBAR</name>
<proteinExistence type="predicted"/>
<dbReference type="Proteomes" id="UP001206925">
    <property type="component" value="Unassembled WGS sequence"/>
</dbReference>
<dbReference type="AlphaFoldDB" id="A0AAD5D177"/>